<dbReference type="InterPro" id="IPR000210">
    <property type="entry name" value="BTB/POZ_dom"/>
</dbReference>
<dbReference type="PROSITE" id="PS50097">
    <property type="entry name" value="BTB"/>
    <property type="match status" value="1"/>
</dbReference>
<feature type="domain" description="BTB" evidence="2">
    <location>
        <begin position="40"/>
        <end position="105"/>
    </location>
</feature>
<dbReference type="Gene3D" id="3.30.160.60">
    <property type="entry name" value="Classic Zinc Finger"/>
    <property type="match status" value="1"/>
</dbReference>
<evidence type="ECO:0000313" key="4">
    <source>
        <dbReference type="WBParaSite" id="PSAMB.scaffold597size46244.g7278.t1"/>
    </source>
</evidence>
<dbReference type="Gene3D" id="3.30.710.10">
    <property type="entry name" value="Potassium Channel Kv1.1, Chain A"/>
    <property type="match status" value="1"/>
</dbReference>
<protein>
    <submittedName>
        <fullName evidence="4">BTB domain-containing protein</fullName>
    </submittedName>
</protein>
<sequence length="602" mass="66468">MPLPTAQGTSNVNPMSFTENQHGNVVLERLRQQRESGRFCDVFLVVHDRQFSAHRNILAACSPYFDSILKMHKVVKEQVTVNCQNPEVFELLLNYMYSGSVVIDRSSVMELLKLSNNFLVTKLKNYCAEYLDRYLDAANCLTVKELASKYNMPGLLKNACEYLEANINRCLLESNDILEYSLAQAKHLLADPNYRLTIAPDVYLRFIARWVGRKVTERESLFKELLSGAPLAQVGRETFVQLLDFEPLFDNSETARFALLQAMYENSIPLSKYESQYQALLAKHSGEVNIYFNDASMIGTSNGVDGSVEQGSYGGGAALRPSPLRVEPLLENHHHQAASAANASPIDAVVPTSSAPPALSENSSTKHSNRPVASGPRDPMSYIPMVMPIVKQELSDTAASGGAAGRVGMDSAADGNSSRDQPPVLGGPTTLEATILNSENVAPSSDHLDSSRPALKLTLRLPLINRKNRLLGKHKQYRKSVTTANQTLLNKRRGRPPKFRTRMRADMDSPFYPDCGINLDETMDDFGDEEDDGALVVDEGNGDEAGTSGADGATAEISFRCPNCIYTANTQSRITAHIARAHSRNVIFVCSVCQYECKWNRE</sequence>
<dbReference type="AlphaFoldDB" id="A0A914WZ29"/>
<organism evidence="3 4">
    <name type="scientific">Plectus sambesii</name>
    <dbReference type="NCBI Taxonomy" id="2011161"/>
    <lineage>
        <taxon>Eukaryota</taxon>
        <taxon>Metazoa</taxon>
        <taxon>Ecdysozoa</taxon>
        <taxon>Nematoda</taxon>
        <taxon>Chromadorea</taxon>
        <taxon>Plectida</taxon>
        <taxon>Plectina</taxon>
        <taxon>Plectoidea</taxon>
        <taxon>Plectidae</taxon>
        <taxon>Plectus</taxon>
    </lineage>
</organism>
<feature type="region of interest" description="Disordered" evidence="1">
    <location>
        <begin position="532"/>
        <end position="551"/>
    </location>
</feature>
<dbReference type="InterPro" id="IPR011333">
    <property type="entry name" value="SKP1/BTB/POZ_sf"/>
</dbReference>
<feature type="compositionally biased region" description="Polar residues" evidence="1">
    <location>
        <begin position="351"/>
        <end position="366"/>
    </location>
</feature>
<dbReference type="Pfam" id="PF07707">
    <property type="entry name" value="BACK"/>
    <property type="match status" value="1"/>
</dbReference>
<dbReference type="InterPro" id="IPR011705">
    <property type="entry name" value="BACK"/>
</dbReference>
<evidence type="ECO:0000256" key="1">
    <source>
        <dbReference type="SAM" id="MobiDB-lite"/>
    </source>
</evidence>
<dbReference type="PANTHER" id="PTHR45632">
    <property type="entry name" value="LD33804P"/>
    <property type="match status" value="1"/>
</dbReference>
<proteinExistence type="predicted"/>
<dbReference type="Gene3D" id="1.25.40.420">
    <property type="match status" value="1"/>
</dbReference>
<dbReference type="PANTHER" id="PTHR45632:SF30">
    <property type="entry name" value="BTB DOMAIN-CONTAINING PROTEIN"/>
    <property type="match status" value="1"/>
</dbReference>
<evidence type="ECO:0000313" key="3">
    <source>
        <dbReference type="Proteomes" id="UP000887566"/>
    </source>
</evidence>
<feature type="region of interest" description="Disordered" evidence="1">
    <location>
        <begin position="334"/>
        <end position="380"/>
    </location>
</feature>
<name>A0A914WZ29_9BILA</name>
<keyword evidence="3" id="KW-1185">Reference proteome</keyword>
<evidence type="ECO:0000259" key="2">
    <source>
        <dbReference type="PROSITE" id="PS50097"/>
    </source>
</evidence>
<reference evidence="4" key="1">
    <citation type="submission" date="2022-11" db="UniProtKB">
        <authorList>
            <consortium name="WormBaseParasite"/>
        </authorList>
    </citation>
    <scope>IDENTIFICATION</scope>
</reference>
<feature type="region of interest" description="Disordered" evidence="1">
    <location>
        <begin position="397"/>
        <end position="430"/>
    </location>
</feature>
<accession>A0A914WZ29</accession>
<dbReference type="Pfam" id="PF00651">
    <property type="entry name" value="BTB"/>
    <property type="match status" value="1"/>
</dbReference>
<dbReference type="WBParaSite" id="PSAMB.scaffold597size46244.g7278.t1">
    <property type="protein sequence ID" value="PSAMB.scaffold597size46244.g7278.t1"/>
    <property type="gene ID" value="PSAMB.scaffold597size46244.g7278"/>
</dbReference>
<dbReference type="SMART" id="SM00225">
    <property type="entry name" value="BTB"/>
    <property type="match status" value="1"/>
</dbReference>
<dbReference type="Proteomes" id="UP000887566">
    <property type="component" value="Unplaced"/>
</dbReference>
<dbReference type="SUPFAM" id="SSF54695">
    <property type="entry name" value="POZ domain"/>
    <property type="match status" value="1"/>
</dbReference>
<dbReference type="FunFam" id="3.30.710.10:FF:000205">
    <property type="entry name" value="Eor-1"/>
    <property type="match status" value="1"/>
</dbReference>